<keyword evidence="6" id="KW-0732">Signal</keyword>
<dbReference type="GO" id="GO:0008234">
    <property type="term" value="F:cysteine-type peptidase activity"/>
    <property type="evidence" value="ECO:0007669"/>
    <property type="project" value="UniProtKB-KW"/>
</dbReference>
<gene>
    <name evidence="8" type="ORF">GCM10012280_25170</name>
</gene>
<evidence type="ECO:0000256" key="4">
    <source>
        <dbReference type="ARBA" id="ARBA00022807"/>
    </source>
</evidence>
<dbReference type="AlphaFoldDB" id="A0A918DXN5"/>
<feature type="domain" description="NlpC/P60" evidence="7">
    <location>
        <begin position="236"/>
        <end position="352"/>
    </location>
</feature>
<keyword evidence="4" id="KW-0788">Thiol protease</keyword>
<keyword evidence="2" id="KW-0645">Protease</keyword>
<dbReference type="Pfam" id="PF00877">
    <property type="entry name" value="NLPC_P60"/>
    <property type="match status" value="1"/>
</dbReference>
<dbReference type="InterPro" id="IPR038765">
    <property type="entry name" value="Papain-like_cys_pep_sf"/>
</dbReference>
<evidence type="ECO:0000313" key="9">
    <source>
        <dbReference type="Proteomes" id="UP000641932"/>
    </source>
</evidence>
<dbReference type="InterPro" id="IPR000064">
    <property type="entry name" value="NLP_P60_dom"/>
</dbReference>
<protein>
    <submittedName>
        <fullName evidence="8">Glycoside hydrolase</fullName>
    </submittedName>
</protein>
<dbReference type="PANTHER" id="PTHR47359">
    <property type="entry name" value="PEPTIDOGLYCAN DL-ENDOPEPTIDASE CWLO"/>
    <property type="match status" value="1"/>
</dbReference>
<dbReference type="RefSeq" id="WP_229698363.1">
    <property type="nucleotide sequence ID" value="NZ_BMMS01000009.1"/>
</dbReference>
<keyword evidence="5" id="KW-0175">Coiled coil</keyword>
<sequence length="352" mass="37608">MGGRAMGRTPGSAAGRAAAALALSLTFALGGTAEAAPAPERPLTLEQLRARVDSLYRDAERATDAYNGAQQEIVRRQKDIVTLARAIVAAQKRVTTLRTEIGSFARAQYRGSGMSAELELMLSAGPDEYLEREPLVQKGAHAAASALSRFRRANRELDAYAKSATDRLSGLQRSRRAKAAARKRIMTRLARAETLLSRLETHERDRLQRLEDEAAHRSQVTWLKKTPGVGTHGPVSDAAGRAVAFAKAQLGKPYRWGAQGPDAFDCSGLTSQAWAAAGRPIPRTSQAQWAALPRVPVTGMRPGDLIVYFHDAGHVALYIGGGAVIHAPRPGRSITVAGAGSMPILGVVRPDA</sequence>
<evidence type="ECO:0000256" key="2">
    <source>
        <dbReference type="ARBA" id="ARBA00022670"/>
    </source>
</evidence>
<feature type="signal peptide" evidence="6">
    <location>
        <begin position="1"/>
        <end position="35"/>
    </location>
</feature>
<evidence type="ECO:0000256" key="1">
    <source>
        <dbReference type="ARBA" id="ARBA00007074"/>
    </source>
</evidence>
<evidence type="ECO:0000256" key="6">
    <source>
        <dbReference type="SAM" id="SignalP"/>
    </source>
</evidence>
<comment type="similarity">
    <text evidence="1">Belongs to the peptidase C40 family.</text>
</comment>
<evidence type="ECO:0000256" key="3">
    <source>
        <dbReference type="ARBA" id="ARBA00022801"/>
    </source>
</evidence>
<name>A0A918DXN5_9ACTN</name>
<keyword evidence="3 8" id="KW-0378">Hydrolase</keyword>
<reference evidence="8" key="2">
    <citation type="submission" date="2020-09" db="EMBL/GenBank/DDBJ databases">
        <authorList>
            <person name="Sun Q."/>
            <person name="Zhou Y."/>
        </authorList>
    </citation>
    <scope>NUCLEOTIDE SEQUENCE</scope>
    <source>
        <strain evidence="8">CGMCC 4.7201</strain>
    </source>
</reference>
<dbReference type="EMBL" id="BMMS01000009">
    <property type="protein sequence ID" value="GGO87210.1"/>
    <property type="molecule type" value="Genomic_DNA"/>
</dbReference>
<proteinExistence type="inferred from homology"/>
<accession>A0A918DXN5</accession>
<feature type="coiled-coil region" evidence="5">
    <location>
        <begin position="45"/>
        <end position="72"/>
    </location>
</feature>
<keyword evidence="9" id="KW-1185">Reference proteome</keyword>
<dbReference type="Proteomes" id="UP000641932">
    <property type="component" value="Unassembled WGS sequence"/>
</dbReference>
<evidence type="ECO:0000259" key="7">
    <source>
        <dbReference type="PROSITE" id="PS51935"/>
    </source>
</evidence>
<dbReference type="PROSITE" id="PS51935">
    <property type="entry name" value="NLPC_P60"/>
    <property type="match status" value="1"/>
</dbReference>
<dbReference type="SUPFAM" id="SSF54001">
    <property type="entry name" value="Cysteine proteinases"/>
    <property type="match status" value="1"/>
</dbReference>
<evidence type="ECO:0000256" key="5">
    <source>
        <dbReference type="SAM" id="Coils"/>
    </source>
</evidence>
<feature type="chain" id="PRO_5037783315" evidence="6">
    <location>
        <begin position="36"/>
        <end position="352"/>
    </location>
</feature>
<dbReference type="InterPro" id="IPR051794">
    <property type="entry name" value="PG_Endopeptidase_C40"/>
</dbReference>
<comment type="caution">
    <text evidence="8">The sequence shown here is derived from an EMBL/GenBank/DDBJ whole genome shotgun (WGS) entry which is preliminary data.</text>
</comment>
<dbReference type="PANTHER" id="PTHR47359:SF3">
    <property type="entry name" value="NLP_P60 DOMAIN-CONTAINING PROTEIN-RELATED"/>
    <property type="match status" value="1"/>
</dbReference>
<dbReference type="Gene3D" id="3.90.1720.10">
    <property type="entry name" value="endopeptidase domain like (from Nostoc punctiforme)"/>
    <property type="match status" value="1"/>
</dbReference>
<organism evidence="8 9">
    <name type="scientific">Wenjunlia tyrosinilytica</name>
    <dbReference type="NCBI Taxonomy" id="1544741"/>
    <lineage>
        <taxon>Bacteria</taxon>
        <taxon>Bacillati</taxon>
        <taxon>Actinomycetota</taxon>
        <taxon>Actinomycetes</taxon>
        <taxon>Kitasatosporales</taxon>
        <taxon>Streptomycetaceae</taxon>
        <taxon>Wenjunlia</taxon>
    </lineage>
</organism>
<dbReference type="GO" id="GO:0006508">
    <property type="term" value="P:proteolysis"/>
    <property type="evidence" value="ECO:0007669"/>
    <property type="project" value="UniProtKB-KW"/>
</dbReference>
<reference evidence="8" key="1">
    <citation type="journal article" date="2014" name="Int. J. Syst. Evol. Microbiol.">
        <title>Complete genome sequence of Corynebacterium casei LMG S-19264T (=DSM 44701T), isolated from a smear-ripened cheese.</title>
        <authorList>
            <consortium name="US DOE Joint Genome Institute (JGI-PGF)"/>
            <person name="Walter F."/>
            <person name="Albersmeier A."/>
            <person name="Kalinowski J."/>
            <person name="Ruckert C."/>
        </authorList>
    </citation>
    <scope>NUCLEOTIDE SEQUENCE</scope>
    <source>
        <strain evidence="8">CGMCC 4.7201</strain>
    </source>
</reference>
<evidence type="ECO:0000313" key="8">
    <source>
        <dbReference type="EMBL" id="GGO87210.1"/>
    </source>
</evidence>